<dbReference type="EMBL" id="OX395128">
    <property type="protein sequence ID" value="CAI5769614.1"/>
    <property type="molecule type" value="Genomic_DNA"/>
</dbReference>
<keyword evidence="3" id="KW-1185">Reference proteome</keyword>
<name>A0AA35NZM3_9SAUR</name>
<feature type="region of interest" description="Disordered" evidence="1">
    <location>
        <begin position="1"/>
        <end position="24"/>
    </location>
</feature>
<organism evidence="2 3">
    <name type="scientific">Podarcis lilfordi</name>
    <name type="common">Lilford's wall lizard</name>
    <dbReference type="NCBI Taxonomy" id="74358"/>
    <lineage>
        <taxon>Eukaryota</taxon>
        <taxon>Metazoa</taxon>
        <taxon>Chordata</taxon>
        <taxon>Craniata</taxon>
        <taxon>Vertebrata</taxon>
        <taxon>Euteleostomi</taxon>
        <taxon>Lepidosauria</taxon>
        <taxon>Squamata</taxon>
        <taxon>Bifurcata</taxon>
        <taxon>Unidentata</taxon>
        <taxon>Episquamata</taxon>
        <taxon>Laterata</taxon>
        <taxon>Lacertibaenia</taxon>
        <taxon>Lacertidae</taxon>
        <taxon>Podarcis</taxon>
    </lineage>
</organism>
<gene>
    <name evidence="2" type="ORF">PODLI_1B007172</name>
</gene>
<proteinExistence type="predicted"/>
<reference evidence="2" key="1">
    <citation type="submission" date="2022-12" db="EMBL/GenBank/DDBJ databases">
        <authorList>
            <person name="Alioto T."/>
            <person name="Alioto T."/>
            <person name="Gomez Garrido J."/>
        </authorList>
    </citation>
    <scope>NUCLEOTIDE SEQUENCE</scope>
</reference>
<dbReference type="AlphaFoldDB" id="A0AA35NZM3"/>
<evidence type="ECO:0000256" key="1">
    <source>
        <dbReference type="SAM" id="MobiDB-lite"/>
    </source>
</evidence>
<feature type="compositionally biased region" description="Basic and acidic residues" evidence="1">
    <location>
        <begin position="15"/>
        <end position="24"/>
    </location>
</feature>
<accession>A0AA35NZM3</accession>
<feature type="region of interest" description="Disordered" evidence="1">
    <location>
        <begin position="54"/>
        <end position="74"/>
    </location>
</feature>
<protein>
    <submittedName>
        <fullName evidence="2">Uncharacterized protein</fullName>
    </submittedName>
</protein>
<sequence length="74" mass="7793">MLELVSTPIPAHNAPESEREEDGKYLRGGEPCCNLKLATFPPVRAVASAPIPMLGEASEGTDGQARGDAAKYIP</sequence>
<evidence type="ECO:0000313" key="3">
    <source>
        <dbReference type="Proteomes" id="UP001178461"/>
    </source>
</evidence>
<evidence type="ECO:0000313" key="2">
    <source>
        <dbReference type="EMBL" id="CAI5769614.1"/>
    </source>
</evidence>
<dbReference type="Proteomes" id="UP001178461">
    <property type="component" value="Chromosome 3"/>
</dbReference>